<comment type="similarity">
    <text evidence="2">Belongs to the GAMAD family.</text>
</comment>
<keyword evidence="4" id="KW-0240">DNA-directed RNA polymerase</keyword>
<name>A0A2A2KQT2_9BILA</name>
<dbReference type="Gene3D" id="2.20.25.10">
    <property type="match status" value="2"/>
</dbReference>
<dbReference type="SUPFAM" id="SSF57783">
    <property type="entry name" value="Zinc beta-ribbon"/>
    <property type="match status" value="2"/>
</dbReference>
<dbReference type="InterPro" id="IPR019761">
    <property type="entry name" value="DNA-dir_RNA_pol-M_15_CS"/>
</dbReference>
<evidence type="ECO:0000256" key="2">
    <source>
        <dbReference type="ARBA" id="ARBA00007191"/>
    </source>
</evidence>
<sequence>MATKSSGPGFVGIKFCPECNNMLYPKEDKEHRQLLYACRNCDHKQVSDNPCIYVNKLMHEVDELTQIVADVIHDPTLPKTEDHPCKKCGHGLAVFFQAQSRRAEQMLRQKALVEVLKQANSDEIYGSLLANRDGLILASVGLSDVNVYGSLLAGIWDTFDRTGDNSASREELKDTVVMCEDGMIAAQRVANMLIAIKASRNAPLGTVRSRLSALAKYLEEPLSKLASSN</sequence>
<evidence type="ECO:0000256" key="4">
    <source>
        <dbReference type="ARBA" id="ARBA00022478"/>
    </source>
</evidence>
<evidence type="ECO:0000256" key="7">
    <source>
        <dbReference type="ARBA" id="ARBA00022833"/>
    </source>
</evidence>
<comment type="subcellular location">
    <subcellularLocation>
        <location evidence="1">Nucleus</location>
        <location evidence="1">Nucleolus</location>
    </subcellularLocation>
</comment>
<dbReference type="GO" id="GO:0003899">
    <property type="term" value="F:DNA-directed RNA polymerase activity"/>
    <property type="evidence" value="ECO:0007669"/>
    <property type="project" value="InterPro"/>
</dbReference>
<keyword evidence="13" id="KW-1185">Reference proteome</keyword>
<keyword evidence="9" id="KW-0539">Nucleus</keyword>
<dbReference type="AlphaFoldDB" id="A0A2A2KQT2"/>
<evidence type="ECO:0000256" key="1">
    <source>
        <dbReference type="ARBA" id="ARBA00004604"/>
    </source>
</evidence>
<dbReference type="Pfam" id="PF03259">
    <property type="entry name" value="Robl_LC7"/>
    <property type="match status" value="1"/>
</dbReference>
<dbReference type="InterPro" id="IPR012164">
    <property type="entry name" value="Rpa12/Rpb9/Rpc10/TFS"/>
</dbReference>
<dbReference type="Pfam" id="PF02150">
    <property type="entry name" value="Zn_ribbon_RPB9"/>
    <property type="match status" value="1"/>
</dbReference>
<dbReference type="GO" id="GO:0005665">
    <property type="term" value="C:RNA polymerase II, core complex"/>
    <property type="evidence" value="ECO:0007669"/>
    <property type="project" value="TreeGrafter"/>
</dbReference>
<reference evidence="12 13" key="1">
    <citation type="journal article" date="2017" name="Curr. Biol.">
        <title>Genome architecture and evolution of a unichromosomal asexual nematode.</title>
        <authorList>
            <person name="Fradin H."/>
            <person name="Zegar C."/>
            <person name="Gutwein M."/>
            <person name="Lucas J."/>
            <person name="Kovtun M."/>
            <person name="Corcoran D."/>
            <person name="Baugh L.R."/>
            <person name="Kiontke K."/>
            <person name="Gunsalus K."/>
            <person name="Fitch D.H."/>
            <person name="Piano F."/>
        </authorList>
    </citation>
    <scope>NUCLEOTIDE SEQUENCE [LARGE SCALE GENOMIC DNA]</scope>
    <source>
        <strain evidence="12">PF1309</strain>
    </source>
</reference>
<evidence type="ECO:0000256" key="6">
    <source>
        <dbReference type="ARBA" id="ARBA00022771"/>
    </source>
</evidence>
<gene>
    <name evidence="12" type="ORF">WR25_02177</name>
</gene>
<dbReference type="CDD" id="cd10508">
    <property type="entry name" value="Zn-ribbon_RPB9"/>
    <property type="match status" value="1"/>
</dbReference>
<dbReference type="GO" id="GO:0006283">
    <property type="term" value="P:transcription-coupled nucleotide-excision repair"/>
    <property type="evidence" value="ECO:0007669"/>
    <property type="project" value="TreeGrafter"/>
</dbReference>
<dbReference type="SMART" id="SM00960">
    <property type="entry name" value="Robl_LC7"/>
    <property type="match status" value="1"/>
</dbReference>
<dbReference type="SMART" id="SM00661">
    <property type="entry name" value="RPOL9"/>
    <property type="match status" value="1"/>
</dbReference>
<comment type="similarity">
    <text evidence="3">Belongs to the archaeal RpoM/eukaryotic RPA12/RPB9/RPC11 RNA polymerase family.</text>
</comment>
<accession>A0A2A2KQT2</accession>
<dbReference type="GO" id="GO:0006367">
    <property type="term" value="P:transcription initiation at RNA polymerase II promoter"/>
    <property type="evidence" value="ECO:0007669"/>
    <property type="project" value="TreeGrafter"/>
</dbReference>
<feature type="domain" description="DNA-directed RNA polymerase II subunit RPB9-like zinc ribbon" evidence="10">
    <location>
        <begin position="14"/>
        <end position="67"/>
    </location>
</feature>
<protein>
    <submittedName>
        <fullName evidence="12">Uncharacterized protein</fullName>
    </submittedName>
</protein>
<keyword evidence="7" id="KW-0862">Zinc</keyword>
<dbReference type="EMBL" id="LIAE01007918">
    <property type="protein sequence ID" value="PAV76258.1"/>
    <property type="molecule type" value="Genomic_DNA"/>
</dbReference>
<dbReference type="STRING" id="2018661.A0A2A2KQT2"/>
<keyword evidence="8" id="KW-0804">Transcription</keyword>
<dbReference type="FunFam" id="2.20.25.10:FF:000009">
    <property type="entry name" value="DNA-directed RNA polymerase subunit"/>
    <property type="match status" value="1"/>
</dbReference>
<comment type="caution">
    <text evidence="12">The sequence shown here is derived from an EMBL/GenBank/DDBJ whole genome shotgun (WGS) entry which is preliminary data.</text>
</comment>
<dbReference type="Gene3D" id="3.30.450.30">
    <property type="entry name" value="Dynein light chain 2a, cytoplasmic"/>
    <property type="match status" value="1"/>
</dbReference>
<dbReference type="SUPFAM" id="SSF103196">
    <property type="entry name" value="Roadblock/LC7 domain"/>
    <property type="match status" value="1"/>
</dbReference>
<dbReference type="Proteomes" id="UP000218231">
    <property type="component" value="Unassembled WGS sequence"/>
</dbReference>
<evidence type="ECO:0000256" key="5">
    <source>
        <dbReference type="ARBA" id="ARBA00022723"/>
    </source>
</evidence>
<dbReference type="PANTHER" id="PTHR11239:SF1">
    <property type="entry name" value="DNA-DIRECTED RNA POLYMERASE II SUBUNIT RPB9"/>
    <property type="match status" value="1"/>
</dbReference>
<dbReference type="GO" id="GO:0005730">
    <property type="term" value="C:nucleolus"/>
    <property type="evidence" value="ECO:0007669"/>
    <property type="project" value="UniProtKB-SubCell"/>
</dbReference>
<evidence type="ECO:0000256" key="8">
    <source>
        <dbReference type="ARBA" id="ARBA00023163"/>
    </source>
</evidence>
<dbReference type="InterPro" id="IPR001529">
    <property type="entry name" value="Zn_ribbon_RPB9"/>
</dbReference>
<evidence type="ECO:0000256" key="3">
    <source>
        <dbReference type="ARBA" id="ARBA00008925"/>
    </source>
</evidence>
<evidence type="ECO:0000313" key="13">
    <source>
        <dbReference type="Proteomes" id="UP000218231"/>
    </source>
</evidence>
<dbReference type="InterPro" id="IPR034012">
    <property type="entry name" value="Zn_ribbon_RPB9_C"/>
</dbReference>
<dbReference type="PROSITE" id="PS01030">
    <property type="entry name" value="RNA_POL_M_15KD"/>
    <property type="match status" value="1"/>
</dbReference>
<dbReference type="GO" id="GO:0008270">
    <property type="term" value="F:zinc ion binding"/>
    <property type="evidence" value="ECO:0007669"/>
    <property type="project" value="UniProtKB-KW"/>
</dbReference>
<dbReference type="InterPro" id="IPR001222">
    <property type="entry name" value="Znf_TFIIS"/>
</dbReference>
<dbReference type="PANTHER" id="PTHR11239">
    <property type="entry name" value="DNA-DIRECTED RNA POLYMERASE"/>
    <property type="match status" value="1"/>
</dbReference>
<feature type="domain" description="Roadblock/LAMTOR2" evidence="11">
    <location>
        <begin position="112"/>
        <end position="198"/>
    </location>
</feature>
<proteinExistence type="inferred from homology"/>
<dbReference type="InterPro" id="IPR004942">
    <property type="entry name" value="Roadblock/LAMTOR2_dom"/>
</dbReference>
<evidence type="ECO:0000256" key="9">
    <source>
        <dbReference type="ARBA" id="ARBA00023242"/>
    </source>
</evidence>
<evidence type="ECO:0000313" key="12">
    <source>
        <dbReference type="EMBL" id="PAV76258.1"/>
    </source>
</evidence>
<keyword evidence="6" id="KW-0863">Zinc-finger</keyword>
<dbReference type="Pfam" id="PF01096">
    <property type="entry name" value="Zn_ribbon_TFIIS"/>
    <property type="match status" value="1"/>
</dbReference>
<evidence type="ECO:0000259" key="11">
    <source>
        <dbReference type="SMART" id="SM00960"/>
    </source>
</evidence>
<dbReference type="GO" id="GO:0003676">
    <property type="term" value="F:nucleic acid binding"/>
    <property type="evidence" value="ECO:0007669"/>
    <property type="project" value="InterPro"/>
</dbReference>
<keyword evidence="5" id="KW-0479">Metal-binding</keyword>
<organism evidence="12 13">
    <name type="scientific">Diploscapter pachys</name>
    <dbReference type="NCBI Taxonomy" id="2018661"/>
    <lineage>
        <taxon>Eukaryota</taxon>
        <taxon>Metazoa</taxon>
        <taxon>Ecdysozoa</taxon>
        <taxon>Nematoda</taxon>
        <taxon>Chromadorea</taxon>
        <taxon>Rhabditida</taxon>
        <taxon>Rhabditina</taxon>
        <taxon>Rhabditomorpha</taxon>
        <taxon>Rhabditoidea</taxon>
        <taxon>Rhabditidae</taxon>
        <taxon>Diploscapter</taxon>
    </lineage>
</organism>
<evidence type="ECO:0000259" key="10">
    <source>
        <dbReference type="SMART" id="SM00661"/>
    </source>
</evidence>
<dbReference type="OrthoDB" id="282270at2759"/>
<dbReference type="GO" id="GO:0001193">
    <property type="term" value="P:maintenance of transcriptional fidelity during transcription elongation by RNA polymerase II"/>
    <property type="evidence" value="ECO:0007669"/>
    <property type="project" value="TreeGrafter"/>
</dbReference>